<evidence type="ECO:0000256" key="3">
    <source>
        <dbReference type="ARBA" id="ARBA00012438"/>
    </source>
</evidence>
<dbReference type="SMART" id="SM01079">
    <property type="entry name" value="CHASE"/>
    <property type="match status" value="1"/>
</dbReference>
<feature type="domain" description="Histidine kinase" evidence="17">
    <location>
        <begin position="847"/>
        <end position="1072"/>
    </location>
</feature>
<dbReference type="InterPro" id="IPR035965">
    <property type="entry name" value="PAS-like_dom_sf"/>
</dbReference>
<dbReference type="SUPFAM" id="SSF103190">
    <property type="entry name" value="Sensory domain-like"/>
    <property type="match status" value="1"/>
</dbReference>
<dbReference type="SMART" id="SM00388">
    <property type="entry name" value="HisKA"/>
    <property type="match status" value="1"/>
</dbReference>
<dbReference type="Proteomes" id="UP001629953">
    <property type="component" value="Unassembled WGS sequence"/>
</dbReference>
<dbReference type="SMART" id="SM00091">
    <property type="entry name" value="PAS"/>
    <property type="match status" value="1"/>
</dbReference>
<dbReference type="InterPro" id="IPR008207">
    <property type="entry name" value="Sig_transdc_His_kin_Hpt_dom"/>
</dbReference>
<evidence type="ECO:0000256" key="7">
    <source>
        <dbReference type="ARBA" id="ARBA00022692"/>
    </source>
</evidence>
<dbReference type="PROSITE" id="PS50110">
    <property type="entry name" value="RESPONSE_REGULATORY"/>
    <property type="match status" value="2"/>
</dbReference>
<dbReference type="SUPFAM" id="SSF52172">
    <property type="entry name" value="CheY-like"/>
    <property type="match status" value="2"/>
</dbReference>
<dbReference type="Gene3D" id="3.30.450.350">
    <property type="entry name" value="CHASE domain"/>
    <property type="match status" value="1"/>
</dbReference>
<keyword evidence="9" id="KW-0418">Kinase</keyword>
<evidence type="ECO:0000313" key="22">
    <source>
        <dbReference type="EMBL" id="MFM2486939.1"/>
    </source>
</evidence>
<comment type="caution">
    <text evidence="22">The sequence shown here is derived from an EMBL/GenBank/DDBJ whole genome shotgun (WGS) entry which is preliminary data.</text>
</comment>
<dbReference type="Pfam" id="PF00512">
    <property type="entry name" value="HisKA"/>
    <property type="match status" value="1"/>
</dbReference>
<dbReference type="Pfam" id="PF01627">
    <property type="entry name" value="Hpt"/>
    <property type="match status" value="1"/>
</dbReference>
<evidence type="ECO:0000259" key="21">
    <source>
        <dbReference type="PROSITE" id="PS50894"/>
    </source>
</evidence>
<dbReference type="Gene3D" id="3.40.50.2300">
    <property type="match status" value="2"/>
</dbReference>
<organism evidence="22 23">
    <name type="scientific">Celerinatantimonas yamalensis</name>
    <dbReference type="NCBI Taxonomy" id="559956"/>
    <lineage>
        <taxon>Bacteria</taxon>
        <taxon>Pseudomonadati</taxon>
        <taxon>Pseudomonadota</taxon>
        <taxon>Gammaproteobacteria</taxon>
        <taxon>Celerinatantimonadaceae</taxon>
        <taxon>Celerinatantimonas</taxon>
    </lineage>
</organism>
<evidence type="ECO:0000256" key="12">
    <source>
        <dbReference type="ARBA" id="ARBA00023012"/>
    </source>
</evidence>
<dbReference type="InterPro" id="IPR006189">
    <property type="entry name" value="CHASE_dom"/>
</dbReference>
<dbReference type="Pfam" id="PF02518">
    <property type="entry name" value="HATPase_c"/>
    <property type="match status" value="1"/>
</dbReference>
<evidence type="ECO:0000256" key="8">
    <source>
        <dbReference type="ARBA" id="ARBA00022741"/>
    </source>
</evidence>
<dbReference type="InterPro" id="IPR036097">
    <property type="entry name" value="HisK_dim/P_sf"/>
</dbReference>
<dbReference type="PROSITE" id="PS50839">
    <property type="entry name" value="CHASE"/>
    <property type="match status" value="1"/>
</dbReference>
<dbReference type="CDD" id="cd00082">
    <property type="entry name" value="HisKA"/>
    <property type="match status" value="1"/>
</dbReference>
<dbReference type="InterPro" id="IPR004358">
    <property type="entry name" value="Sig_transdc_His_kin-like_C"/>
</dbReference>
<dbReference type="InterPro" id="IPR000014">
    <property type="entry name" value="PAS"/>
</dbReference>
<dbReference type="PRINTS" id="PR00344">
    <property type="entry name" value="BCTRLSENSOR"/>
</dbReference>
<sequence length="1590" mass="178153">MWFPLLAGLLMTAAVAWILNYQNEYELNVYTNTLANNAESLIEERFQHVEHALKGTRGAIVTVGVDKITRQQFEDYINSRDIPHEFPGVMGFGFIRRVPVAQEARFLAQARTDGAPNFTIRTLTPHHGDRFIIQYIYPLKRNRQAMGFDIASEKNRRTVAILAARNDKAYITAPISLVQDHNQSHRGALVLLPIYPKGVQLNTSEAREKAVLGWSYAPVIIDDVLANIGSITKQALLSLSNLTESQPFYRSSNTDASDLVTEKVIRDIFVLGQHWKMIIIPTVDAVKRVKSWDIGWVIVLGLTLTLGSLLAINALQPNPLTDAQNDDVYPIGFQSILTFFQSSQFNRTWPYGSLIILLILLVSSWFIVKNNFKNVSNDLLKAEEKTLSSLNREAIKYRRDVLFLTNSSPITALMHQHAANHAQRRLSSQKWDKRLADIFRAYMLSNPDVYQVRLIEANHGWQEAVKVQRMGESLEVLPKELLQPKGNEPYIAKTLQVKTGKVYVSDMNLNREFGKVANPDQPVWRFSTPLFHANGSPFGIIIINVSADRLLTTLSDNIPQENTLYVTNSNGDFLLHPNPLKTFTFEHGHSYRWKDEFTPAALWPNLSLFNLNHFQSQQGDVLVKQGHFLLREHSPKSALQIYSVRSLFSVIKKIGLQIGMVILLLLMLVVVSITIQYWAWLTAIKRQREIWHSQLEAQRTKDMVRFKVLLETSPDATLITDEAGTIQIVNKQAEHMFGYDRSDLEGQPIHKLLPGRFRQAHKDHVKAYMQQPQSRLLGSNKELFGLNVDGNQFPVEINLNAVRLDEQLLVYASVRDISTRLAMENQLRSALREAEQATESKSVFLANTSHEIRTPLNAVIGLTYLLDKEPLTEGQHQLVDKIQISGKSLLGIINDVLDLSKIEANEMALEEKPVELKELIEEVAGIFDIQAEAKNLEFHLNIDPNLPSWVISDSVRLRQILVNLLSNALKFTHSGEISIGAELQPHEQPLSDNHIGIRFKVKDTGIGIPIKSQKQLFQPFMQADTSTTRRFGGTGLGLSIVRKLVDLMGGSLGMESAEGAGSTFWVNLPLKVPTLDDIAEQENQNLTLFVLIAEDNPADASRMQKMTRALGWRSQIVNNGAELVQTVTHRKENNLRPPDALLVDWQMPIMDGLDALNLLASQIGREHLPAVLMISAYERETIVPLDSECYVSKFLNKPVDSSALFNAVNDVVTEHTGNSKRVLQSTNTETILAKWLPNMNLLVVDDSSINLEVVCSILERNGAITDAATSGQEALERLKEGAADYDAVLMDVQMPGMDGLETTRLIRHSLGLTELPIIALTAGALLEEKKRALDSGMNYFLTKPINASQLINVLRTSYEAYRGKEIPLEAIDPADADNAVDTANDNWPTITGLNNTQAKNLLLGDKELFLRTLEGLLQEHANLAELPTSNIDAPESEALRLSLAAQVHKLRSNAGMVGAKNMQQLASQTEQALRTPNTPTKELLSQLALSLNELEQASQEVLATWQQEKHVATTVGQNTTPLKAETLQQILKLLTEQDLNAPEEVEKHSAEFREALGDDDFNQLQDCLMKLNYQQAITLLEPLKKTIGER</sequence>
<feature type="transmembrane region" description="Helical" evidence="16">
    <location>
        <begin position="294"/>
        <end position="315"/>
    </location>
</feature>
<feature type="modified residue" description="4-aspartylphosphate" evidence="15">
    <location>
        <position position="1291"/>
    </location>
</feature>
<dbReference type="PROSITE" id="PS50109">
    <property type="entry name" value="HIS_KIN"/>
    <property type="match status" value="1"/>
</dbReference>
<dbReference type="InterPro" id="IPR042240">
    <property type="entry name" value="CHASE_sf"/>
</dbReference>
<evidence type="ECO:0000256" key="15">
    <source>
        <dbReference type="PROSITE-ProRule" id="PRU00169"/>
    </source>
</evidence>
<dbReference type="RefSeq" id="WP_408625239.1">
    <property type="nucleotide sequence ID" value="NZ_JBEQCT010000013.1"/>
</dbReference>
<dbReference type="InterPro" id="IPR036890">
    <property type="entry name" value="HATPase_C_sf"/>
</dbReference>
<dbReference type="Pfam" id="PF21623">
    <property type="entry name" value="HK_sensor_dom_bact"/>
    <property type="match status" value="1"/>
</dbReference>
<comment type="subcellular location">
    <subcellularLocation>
        <location evidence="2">Cell membrane</location>
        <topology evidence="2">Multi-pass membrane protein</topology>
    </subcellularLocation>
</comment>
<dbReference type="Gene3D" id="3.30.565.10">
    <property type="entry name" value="Histidine kinase-like ATPase, C-terminal domain"/>
    <property type="match status" value="1"/>
</dbReference>
<dbReference type="InterPro" id="IPR011006">
    <property type="entry name" value="CheY-like_superfamily"/>
</dbReference>
<evidence type="ECO:0000256" key="4">
    <source>
        <dbReference type="ARBA" id="ARBA00022475"/>
    </source>
</evidence>
<keyword evidence="5 15" id="KW-0597">Phosphoprotein</keyword>
<feature type="domain" description="CHASE" evidence="20">
    <location>
        <begin position="64"/>
        <end position="232"/>
    </location>
</feature>
<comment type="catalytic activity">
    <reaction evidence="1">
        <text>ATP + protein L-histidine = ADP + protein N-phospho-L-histidine.</text>
        <dbReference type="EC" id="2.7.13.3"/>
    </reaction>
</comment>
<feature type="transmembrane region" description="Helical" evidence="16">
    <location>
        <begin position="654"/>
        <end position="680"/>
    </location>
</feature>
<feature type="domain" description="PAS" evidence="19">
    <location>
        <begin position="702"/>
        <end position="747"/>
    </location>
</feature>
<evidence type="ECO:0000259" key="20">
    <source>
        <dbReference type="PROSITE" id="PS50839"/>
    </source>
</evidence>
<feature type="domain" description="Response regulatory" evidence="18">
    <location>
        <begin position="1240"/>
        <end position="1358"/>
    </location>
</feature>
<dbReference type="PANTHER" id="PTHR45339:SF1">
    <property type="entry name" value="HYBRID SIGNAL TRANSDUCTION HISTIDINE KINASE J"/>
    <property type="match status" value="1"/>
</dbReference>
<evidence type="ECO:0000259" key="17">
    <source>
        <dbReference type="PROSITE" id="PS50109"/>
    </source>
</evidence>
<dbReference type="CDD" id="cd16922">
    <property type="entry name" value="HATPase_EvgS-ArcB-TorS-like"/>
    <property type="match status" value="1"/>
</dbReference>
<dbReference type="Pfam" id="PF03924">
    <property type="entry name" value="CHASE"/>
    <property type="match status" value="1"/>
</dbReference>
<keyword evidence="6" id="KW-0808">Transferase</keyword>
<dbReference type="InterPro" id="IPR001789">
    <property type="entry name" value="Sig_transdc_resp-reg_receiver"/>
</dbReference>
<evidence type="ECO:0000259" key="19">
    <source>
        <dbReference type="PROSITE" id="PS50112"/>
    </source>
</evidence>
<keyword evidence="11 16" id="KW-1133">Transmembrane helix</keyword>
<proteinExistence type="predicted"/>
<dbReference type="SUPFAM" id="SSF55874">
    <property type="entry name" value="ATPase domain of HSP90 chaperone/DNA topoisomerase II/histidine kinase"/>
    <property type="match status" value="1"/>
</dbReference>
<dbReference type="PROSITE" id="PS50112">
    <property type="entry name" value="PAS"/>
    <property type="match status" value="1"/>
</dbReference>
<keyword evidence="13 16" id="KW-0472">Membrane</keyword>
<evidence type="ECO:0000256" key="1">
    <source>
        <dbReference type="ARBA" id="ARBA00000085"/>
    </source>
</evidence>
<dbReference type="InterPro" id="IPR029151">
    <property type="entry name" value="Sensor-like_sf"/>
</dbReference>
<dbReference type="Gene3D" id="1.20.120.160">
    <property type="entry name" value="HPT domain"/>
    <property type="match status" value="1"/>
</dbReference>
<keyword evidence="8" id="KW-0547">Nucleotide-binding</keyword>
<evidence type="ECO:0000256" key="10">
    <source>
        <dbReference type="ARBA" id="ARBA00022840"/>
    </source>
</evidence>
<feature type="transmembrane region" description="Helical" evidence="16">
    <location>
        <begin position="349"/>
        <end position="368"/>
    </location>
</feature>
<dbReference type="Pfam" id="PF13426">
    <property type="entry name" value="PAS_9"/>
    <property type="match status" value="1"/>
</dbReference>
<evidence type="ECO:0000259" key="18">
    <source>
        <dbReference type="PROSITE" id="PS50110"/>
    </source>
</evidence>
<dbReference type="PANTHER" id="PTHR45339">
    <property type="entry name" value="HYBRID SIGNAL TRANSDUCTION HISTIDINE KINASE J"/>
    <property type="match status" value="1"/>
</dbReference>
<evidence type="ECO:0000256" key="9">
    <source>
        <dbReference type="ARBA" id="ARBA00022777"/>
    </source>
</evidence>
<keyword evidence="7 16" id="KW-0812">Transmembrane</keyword>
<dbReference type="InterPro" id="IPR003594">
    <property type="entry name" value="HATPase_dom"/>
</dbReference>
<evidence type="ECO:0000256" key="11">
    <source>
        <dbReference type="ARBA" id="ARBA00022989"/>
    </source>
</evidence>
<dbReference type="SMART" id="SM00387">
    <property type="entry name" value="HATPase_c"/>
    <property type="match status" value="1"/>
</dbReference>
<evidence type="ECO:0000256" key="14">
    <source>
        <dbReference type="PROSITE-ProRule" id="PRU00110"/>
    </source>
</evidence>
<dbReference type="NCBIfam" id="TIGR00229">
    <property type="entry name" value="sensory_box"/>
    <property type="match status" value="1"/>
</dbReference>
<dbReference type="SUPFAM" id="SSF55785">
    <property type="entry name" value="PYP-like sensor domain (PAS domain)"/>
    <property type="match status" value="1"/>
</dbReference>
<protein>
    <recommendedName>
        <fullName evidence="3">histidine kinase</fullName>
        <ecNumber evidence="3">2.7.13.3</ecNumber>
    </recommendedName>
</protein>
<dbReference type="InterPro" id="IPR003661">
    <property type="entry name" value="HisK_dim/P_dom"/>
</dbReference>
<feature type="modified residue" description="Phosphohistidine" evidence="14">
    <location>
        <position position="1448"/>
    </location>
</feature>
<dbReference type="Pfam" id="PF00072">
    <property type="entry name" value="Response_reg"/>
    <property type="match status" value="2"/>
</dbReference>
<dbReference type="CDD" id="cd00130">
    <property type="entry name" value="PAS"/>
    <property type="match status" value="1"/>
</dbReference>
<evidence type="ECO:0000256" key="5">
    <source>
        <dbReference type="ARBA" id="ARBA00022553"/>
    </source>
</evidence>
<dbReference type="CDD" id="cd00088">
    <property type="entry name" value="HPT"/>
    <property type="match status" value="1"/>
</dbReference>
<dbReference type="InterPro" id="IPR036641">
    <property type="entry name" value="HPT_dom_sf"/>
</dbReference>
<name>A0ABW9GCF1_9GAMM</name>
<feature type="domain" description="HPt" evidence="21">
    <location>
        <begin position="1405"/>
        <end position="1505"/>
    </location>
</feature>
<evidence type="ECO:0000313" key="23">
    <source>
        <dbReference type="Proteomes" id="UP001629953"/>
    </source>
</evidence>
<evidence type="ECO:0000256" key="2">
    <source>
        <dbReference type="ARBA" id="ARBA00004651"/>
    </source>
</evidence>
<dbReference type="Gene3D" id="1.10.287.130">
    <property type="match status" value="1"/>
</dbReference>
<dbReference type="Gene3D" id="3.30.450.20">
    <property type="entry name" value="PAS domain"/>
    <property type="match status" value="2"/>
</dbReference>
<dbReference type="SMART" id="SM00448">
    <property type="entry name" value="REC"/>
    <property type="match status" value="2"/>
</dbReference>
<dbReference type="EMBL" id="JBEQCT010000013">
    <property type="protein sequence ID" value="MFM2486939.1"/>
    <property type="molecule type" value="Genomic_DNA"/>
</dbReference>
<gene>
    <name evidence="22" type="ORF">ABUE30_18055</name>
</gene>
<evidence type="ECO:0000256" key="6">
    <source>
        <dbReference type="ARBA" id="ARBA00022679"/>
    </source>
</evidence>
<evidence type="ECO:0000256" key="16">
    <source>
        <dbReference type="SAM" id="Phobius"/>
    </source>
</evidence>
<keyword evidence="12" id="KW-0902">Two-component regulatory system</keyword>
<evidence type="ECO:0000256" key="13">
    <source>
        <dbReference type="ARBA" id="ARBA00023136"/>
    </source>
</evidence>
<keyword evidence="23" id="KW-1185">Reference proteome</keyword>
<feature type="modified residue" description="4-aspartylphosphate" evidence="15">
    <location>
        <position position="1144"/>
    </location>
</feature>
<dbReference type="InterPro" id="IPR048760">
    <property type="entry name" value="VP0354-like_sensor_dom"/>
</dbReference>
<dbReference type="InterPro" id="IPR005467">
    <property type="entry name" value="His_kinase_dom"/>
</dbReference>
<dbReference type="PROSITE" id="PS50894">
    <property type="entry name" value="HPT"/>
    <property type="match status" value="1"/>
</dbReference>
<dbReference type="CDD" id="cd17546">
    <property type="entry name" value="REC_hyHK_CKI1_RcsC-like"/>
    <property type="match status" value="2"/>
</dbReference>
<accession>A0ABW9GCF1</accession>
<keyword evidence="4" id="KW-1003">Cell membrane</keyword>
<reference evidence="22 23" key="1">
    <citation type="journal article" date="2013" name="Int. J. Syst. Evol. Microbiol.">
        <title>Celerinatantimonas yamalensis sp. nov., a cold-adapted diazotrophic bacterium from a cold permafrost brine.</title>
        <authorList>
            <person name="Shcherbakova V."/>
            <person name="Chuvilskaya N."/>
            <person name="Rivkina E."/>
            <person name="Demidov N."/>
            <person name="Uchaeva V."/>
            <person name="Suetin S."/>
            <person name="Suzina N."/>
            <person name="Gilichinsky D."/>
        </authorList>
    </citation>
    <scope>NUCLEOTIDE SEQUENCE [LARGE SCALE GENOMIC DNA]</scope>
    <source>
        <strain evidence="22 23">C7</strain>
    </source>
</reference>
<feature type="domain" description="Response regulatory" evidence="18">
    <location>
        <begin position="1089"/>
        <end position="1212"/>
    </location>
</feature>
<dbReference type="EC" id="2.7.13.3" evidence="3"/>
<dbReference type="SUPFAM" id="SSF47384">
    <property type="entry name" value="Homodimeric domain of signal transducing histidine kinase"/>
    <property type="match status" value="1"/>
</dbReference>
<keyword evidence="10" id="KW-0067">ATP-binding</keyword>
<dbReference type="SUPFAM" id="SSF47226">
    <property type="entry name" value="Histidine-containing phosphotransfer domain, HPT domain"/>
    <property type="match status" value="1"/>
</dbReference>